<evidence type="ECO:0000313" key="1">
    <source>
        <dbReference type="EMBL" id="RAU21097.1"/>
    </source>
</evidence>
<name>A0A364NW01_9PROT</name>
<comment type="caution">
    <text evidence="1">The sequence shown here is derived from an EMBL/GenBank/DDBJ whole genome shotgun (WGS) entry which is preliminary data.</text>
</comment>
<reference evidence="1 2" key="1">
    <citation type="submission" date="2017-11" db="EMBL/GenBank/DDBJ databases">
        <title>Draft genome sequence of magnetotactic bacterium Magnetospirillum kuznetsovii LBB-42.</title>
        <authorList>
            <person name="Grouzdev D.S."/>
            <person name="Rysina M.S."/>
            <person name="Baslerov R.V."/>
            <person name="Koziaeva V."/>
        </authorList>
    </citation>
    <scope>NUCLEOTIDE SEQUENCE [LARGE SCALE GENOMIC DNA]</scope>
    <source>
        <strain evidence="1 2">LBB-42</strain>
    </source>
</reference>
<protein>
    <submittedName>
        <fullName evidence="1">Uncharacterized protein</fullName>
    </submittedName>
</protein>
<dbReference type="Proteomes" id="UP000251075">
    <property type="component" value="Unassembled WGS sequence"/>
</dbReference>
<keyword evidence="2" id="KW-1185">Reference proteome</keyword>
<dbReference type="AlphaFoldDB" id="A0A364NW01"/>
<accession>A0A364NW01</accession>
<organism evidence="1 2">
    <name type="scientific">Paramagnetospirillum kuznetsovii</name>
    <dbReference type="NCBI Taxonomy" id="2053833"/>
    <lineage>
        <taxon>Bacteria</taxon>
        <taxon>Pseudomonadati</taxon>
        <taxon>Pseudomonadota</taxon>
        <taxon>Alphaproteobacteria</taxon>
        <taxon>Rhodospirillales</taxon>
        <taxon>Magnetospirillaceae</taxon>
        <taxon>Paramagnetospirillum</taxon>
    </lineage>
</organism>
<proteinExistence type="predicted"/>
<gene>
    <name evidence="1" type="ORF">CU669_15195</name>
</gene>
<sequence length="93" mass="10444">MTITLNITREFTVEVGSIGCEDDYDTDVLMEIAVEDGEAYFIGAIADGEIVQPHTQLWIKCEEWVDDEQSYLLDQAGIELWCAKGSAAVERRI</sequence>
<dbReference type="EMBL" id="PGTO01000013">
    <property type="protein sequence ID" value="RAU21097.1"/>
    <property type="molecule type" value="Genomic_DNA"/>
</dbReference>
<evidence type="ECO:0000313" key="2">
    <source>
        <dbReference type="Proteomes" id="UP000251075"/>
    </source>
</evidence>
<dbReference type="RefSeq" id="WP_112146201.1">
    <property type="nucleotide sequence ID" value="NZ_PGTO01000013.1"/>
</dbReference>